<dbReference type="Pfam" id="PF07681">
    <property type="entry name" value="DoxX"/>
    <property type="match status" value="1"/>
</dbReference>
<feature type="transmembrane region" description="Helical" evidence="7">
    <location>
        <begin position="157"/>
        <end position="179"/>
    </location>
</feature>
<dbReference type="RefSeq" id="WP_141807104.1">
    <property type="nucleotide sequence ID" value="NZ_VFPG01000001.1"/>
</dbReference>
<dbReference type="GO" id="GO:0005886">
    <property type="term" value="C:plasma membrane"/>
    <property type="evidence" value="ECO:0007669"/>
    <property type="project" value="UniProtKB-SubCell"/>
</dbReference>
<keyword evidence="3" id="KW-1003">Cell membrane</keyword>
<comment type="subcellular location">
    <subcellularLocation>
        <location evidence="1">Cell membrane</location>
        <topology evidence="1">Multi-pass membrane protein</topology>
    </subcellularLocation>
</comment>
<dbReference type="AlphaFoldDB" id="A0A543F3N6"/>
<keyword evidence="6 7" id="KW-0472">Membrane</keyword>
<evidence type="ECO:0000256" key="6">
    <source>
        <dbReference type="ARBA" id="ARBA00023136"/>
    </source>
</evidence>
<accession>A0A543F3N6</accession>
<sequence>MTTKSTALPDIKTTSSLDGVSSDIGLLIARVVFGGLLAAHGAQKLFGWFSGYGLEATQASFEQMGYNPGALFGTLAGLTELVGGLMLVAGVLTPLAAAIVLGTMLNAINATWGPGLFGQGGWEMPLLFGAVAATLAFTGSGKFSVDAGRPWERNGFVWGAGAVVLAVVTGIFTLILKWVL</sequence>
<comment type="caution">
    <text evidence="8">The sequence shown here is derived from an EMBL/GenBank/DDBJ whole genome shotgun (WGS) entry which is preliminary data.</text>
</comment>
<reference evidence="8 9" key="1">
    <citation type="submission" date="2019-06" db="EMBL/GenBank/DDBJ databases">
        <title>Sequencing the genomes of 1000 actinobacteria strains.</title>
        <authorList>
            <person name="Klenk H.-P."/>
        </authorList>
    </citation>
    <scope>NUCLEOTIDE SEQUENCE [LARGE SCALE GENOMIC DNA]</scope>
    <source>
        <strain evidence="8 9">DSM 103495</strain>
    </source>
</reference>
<proteinExistence type="inferred from homology"/>
<dbReference type="EMBL" id="VFPG01000001">
    <property type="protein sequence ID" value="TQM28441.1"/>
    <property type="molecule type" value="Genomic_DNA"/>
</dbReference>
<dbReference type="Proteomes" id="UP000316331">
    <property type="component" value="Unassembled WGS sequence"/>
</dbReference>
<protein>
    <submittedName>
        <fullName evidence="8">Putative oxidoreductase</fullName>
    </submittedName>
</protein>
<evidence type="ECO:0000256" key="3">
    <source>
        <dbReference type="ARBA" id="ARBA00022475"/>
    </source>
</evidence>
<evidence type="ECO:0000256" key="2">
    <source>
        <dbReference type="ARBA" id="ARBA00006679"/>
    </source>
</evidence>
<evidence type="ECO:0000256" key="1">
    <source>
        <dbReference type="ARBA" id="ARBA00004651"/>
    </source>
</evidence>
<dbReference type="OrthoDB" id="346004at2"/>
<evidence type="ECO:0000313" key="8">
    <source>
        <dbReference type="EMBL" id="TQM28441.1"/>
    </source>
</evidence>
<feature type="transmembrane region" description="Helical" evidence="7">
    <location>
        <begin position="81"/>
        <end position="105"/>
    </location>
</feature>
<evidence type="ECO:0000256" key="5">
    <source>
        <dbReference type="ARBA" id="ARBA00022989"/>
    </source>
</evidence>
<dbReference type="PANTHER" id="PTHR33452">
    <property type="entry name" value="OXIDOREDUCTASE CATD-RELATED"/>
    <property type="match status" value="1"/>
</dbReference>
<feature type="transmembrane region" description="Helical" evidence="7">
    <location>
        <begin position="20"/>
        <end position="39"/>
    </location>
</feature>
<evidence type="ECO:0000256" key="7">
    <source>
        <dbReference type="SAM" id="Phobius"/>
    </source>
</evidence>
<gene>
    <name evidence="8" type="ORF">FB390_0005</name>
</gene>
<keyword evidence="9" id="KW-1185">Reference proteome</keyword>
<dbReference type="PANTHER" id="PTHR33452:SF1">
    <property type="entry name" value="INNER MEMBRANE PROTEIN YPHA-RELATED"/>
    <property type="match status" value="1"/>
</dbReference>
<keyword evidence="4 7" id="KW-0812">Transmembrane</keyword>
<feature type="transmembrane region" description="Helical" evidence="7">
    <location>
        <begin position="125"/>
        <end position="145"/>
    </location>
</feature>
<evidence type="ECO:0000313" key="9">
    <source>
        <dbReference type="Proteomes" id="UP000316331"/>
    </source>
</evidence>
<comment type="similarity">
    <text evidence="2">Belongs to the DoxX family.</text>
</comment>
<evidence type="ECO:0000256" key="4">
    <source>
        <dbReference type="ARBA" id="ARBA00022692"/>
    </source>
</evidence>
<dbReference type="InterPro" id="IPR051907">
    <property type="entry name" value="DoxX-like_oxidoreductase"/>
</dbReference>
<organism evidence="8 9">
    <name type="scientific">Nocardia bhagyanarayanae</name>
    <dbReference type="NCBI Taxonomy" id="1215925"/>
    <lineage>
        <taxon>Bacteria</taxon>
        <taxon>Bacillati</taxon>
        <taxon>Actinomycetota</taxon>
        <taxon>Actinomycetes</taxon>
        <taxon>Mycobacteriales</taxon>
        <taxon>Nocardiaceae</taxon>
        <taxon>Nocardia</taxon>
    </lineage>
</organism>
<keyword evidence="5 7" id="KW-1133">Transmembrane helix</keyword>
<dbReference type="InterPro" id="IPR032808">
    <property type="entry name" value="DoxX"/>
</dbReference>
<name>A0A543F3N6_9NOCA</name>